<reference evidence="2 3" key="1">
    <citation type="submission" date="2020-01" db="EMBL/GenBank/DDBJ databases">
        <title>Paenibacillus soybeanensis sp. nov. isolated from the nodules of soybean (Glycine max(L.) Merr).</title>
        <authorList>
            <person name="Wang H."/>
        </authorList>
    </citation>
    <scope>NUCLEOTIDE SEQUENCE [LARGE SCALE GENOMIC DNA]</scope>
    <source>
        <strain evidence="2 3">DSM 23054</strain>
    </source>
</reference>
<evidence type="ECO:0000313" key="3">
    <source>
        <dbReference type="Proteomes" id="UP000558113"/>
    </source>
</evidence>
<gene>
    <name evidence="2" type="ORF">GT003_18175</name>
</gene>
<dbReference type="PANTHER" id="PTHR42686">
    <property type="entry name" value="GH17980P-RELATED"/>
    <property type="match status" value="1"/>
</dbReference>
<organism evidence="2 3">
    <name type="scientific">Paenibacillus sacheonensis</name>
    <dbReference type="NCBI Taxonomy" id="742054"/>
    <lineage>
        <taxon>Bacteria</taxon>
        <taxon>Bacillati</taxon>
        <taxon>Bacillota</taxon>
        <taxon>Bacilli</taxon>
        <taxon>Bacillales</taxon>
        <taxon>Paenibacillaceae</taxon>
        <taxon>Paenibacillus</taxon>
    </lineage>
</organism>
<dbReference type="RefSeq" id="WP_161700378.1">
    <property type="nucleotide sequence ID" value="NZ_JAAAMU010000009.1"/>
</dbReference>
<dbReference type="Proteomes" id="UP000558113">
    <property type="component" value="Unassembled WGS sequence"/>
</dbReference>
<dbReference type="EMBL" id="JAAAMU010000009">
    <property type="protein sequence ID" value="NBC70932.1"/>
    <property type="molecule type" value="Genomic_DNA"/>
</dbReference>
<dbReference type="GO" id="GO:0005829">
    <property type="term" value="C:cytosol"/>
    <property type="evidence" value="ECO:0007669"/>
    <property type="project" value="TreeGrafter"/>
</dbReference>
<dbReference type="OrthoDB" id="9773828at2"/>
<dbReference type="PANTHER" id="PTHR42686:SF1">
    <property type="entry name" value="GH17980P-RELATED"/>
    <property type="match status" value="1"/>
</dbReference>
<protein>
    <submittedName>
        <fullName evidence="2">Aldo/keto reductase</fullName>
    </submittedName>
</protein>
<evidence type="ECO:0000259" key="1">
    <source>
        <dbReference type="Pfam" id="PF00248"/>
    </source>
</evidence>
<comment type="caution">
    <text evidence="2">The sequence shown here is derived from an EMBL/GenBank/DDBJ whole genome shotgun (WGS) entry which is preliminary data.</text>
</comment>
<sequence length="301" mass="33250">MEYTTFGKTGLRVSKLGLGGAPLGGGFENTTEAEMERTVHEAIDLGITFIDTAPLYGSGKSEERIGNALRGGRREKVVLSTKAVRADLPHDYASTIASVEGSLKRLRTDYVDLLQIHDLEKQPYELIMNETLPALQKLRSDGKIRNIGFSTRVLPLMKRYMETDQFDAIQFYARYMLVDFSAADEILPLARAKNMGVINGSVLGMGLLAESPAEFLGQDMIDAAAERMEKLKFLRRTEPKGLIEPGYRFSLQNPDIHVTLTGAATSSFIRANAAFCDGQGLDPKDHERVLQLFKGAPSLFK</sequence>
<dbReference type="InterPro" id="IPR020471">
    <property type="entry name" value="AKR"/>
</dbReference>
<name>A0A7X4YQZ9_9BACL</name>
<dbReference type="GO" id="GO:0016491">
    <property type="term" value="F:oxidoreductase activity"/>
    <property type="evidence" value="ECO:0007669"/>
    <property type="project" value="InterPro"/>
</dbReference>
<dbReference type="AlphaFoldDB" id="A0A7X4YQZ9"/>
<dbReference type="SUPFAM" id="SSF51430">
    <property type="entry name" value="NAD(P)-linked oxidoreductase"/>
    <property type="match status" value="1"/>
</dbReference>
<accession>A0A7X4YQZ9</accession>
<dbReference type="Gene3D" id="3.20.20.100">
    <property type="entry name" value="NADP-dependent oxidoreductase domain"/>
    <property type="match status" value="1"/>
</dbReference>
<feature type="domain" description="NADP-dependent oxidoreductase" evidence="1">
    <location>
        <begin position="15"/>
        <end position="289"/>
    </location>
</feature>
<proteinExistence type="predicted"/>
<dbReference type="Pfam" id="PF00248">
    <property type="entry name" value="Aldo_ket_red"/>
    <property type="match status" value="1"/>
</dbReference>
<keyword evidence="3" id="KW-1185">Reference proteome</keyword>
<dbReference type="InterPro" id="IPR036812">
    <property type="entry name" value="NAD(P)_OxRdtase_dom_sf"/>
</dbReference>
<dbReference type="PRINTS" id="PR00069">
    <property type="entry name" value="ALDKETRDTASE"/>
</dbReference>
<evidence type="ECO:0000313" key="2">
    <source>
        <dbReference type="EMBL" id="NBC70932.1"/>
    </source>
</evidence>
<dbReference type="InterPro" id="IPR023210">
    <property type="entry name" value="NADP_OxRdtase_dom"/>
</dbReference>